<dbReference type="Pfam" id="PF00067">
    <property type="entry name" value="p450"/>
    <property type="match status" value="1"/>
</dbReference>
<evidence type="ECO:0000313" key="8">
    <source>
        <dbReference type="EMBL" id="KAF6837100.1"/>
    </source>
</evidence>
<dbReference type="GO" id="GO:0020037">
    <property type="term" value="F:heme binding"/>
    <property type="evidence" value="ECO:0007669"/>
    <property type="project" value="InterPro"/>
</dbReference>
<keyword evidence="7" id="KW-0472">Membrane</keyword>
<organism evidence="8 9">
    <name type="scientific">Colletotrichum plurivorum</name>
    <dbReference type="NCBI Taxonomy" id="2175906"/>
    <lineage>
        <taxon>Eukaryota</taxon>
        <taxon>Fungi</taxon>
        <taxon>Dikarya</taxon>
        <taxon>Ascomycota</taxon>
        <taxon>Pezizomycotina</taxon>
        <taxon>Sordariomycetes</taxon>
        <taxon>Hypocreomycetidae</taxon>
        <taxon>Glomerellales</taxon>
        <taxon>Glomerellaceae</taxon>
        <taxon>Colletotrichum</taxon>
        <taxon>Colletotrichum orchidearum species complex</taxon>
    </lineage>
</organism>
<dbReference type="GO" id="GO:0005506">
    <property type="term" value="F:iron ion binding"/>
    <property type="evidence" value="ECO:0007669"/>
    <property type="project" value="InterPro"/>
</dbReference>
<dbReference type="GO" id="GO:0004497">
    <property type="term" value="F:monooxygenase activity"/>
    <property type="evidence" value="ECO:0007669"/>
    <property type="project" value="UniProtKB-KW"/>
</dbReference>
<name>A0A8H6KT72_9PEZI</name>
<comment type="caution">
    <text evidence="8">The sequence shown here is derived from an EMBL/GenBank/DDBJ whole genome shotgun (WGS) entry which is preliminary data.</text>
</comment>
<dbReference type="AlphaFoldDB" id="A0A8H6KT72"/>
<evidence type="ECO:0000256" key="4">
    <source>
        <dbReference type="ARBA" id="ARBA00023004"/>
    </source>
</evidence>
<keyword evidence="6" id="KW-0349">Heme</keyword>
<keyword evidence="7" id="KW-0812">Transmembrane</keyword>
<comment type="similarity">
    <text evidence="1">Belongs to the cytochrome P450 family.</text>
</comment>
<dbReference type="InterPro" id="IPR050364">
    <property type="entry name" value="Cytochrome_P450_fung"/>
</dbReference>
<evidence type="ECO:0000256" key="3">
    <source>
        <dbReference type="ARBA" id="ARBA00023002"/>
    </source>
</evidence>
<dbReference type="PANTHER" id="PTHR46300">
    <property type="entry name" value="P450, PUTATIVE (EUROFUNG)-RELATED-RELATED"/>
    <property type="match status" value="1"/>
</dbReference>
<sequence>MKLQSGDLPSGVVWTCLWVLLAVVLLHQVLTFGRREKGLPPGPPTIPVLGNAHLIPARGLCFKFKEWAEQYGSVYSLKIGKSTMIVLNDRHAVHELLSMRGAHYNDRPADEQTRLALREENIALTHEGPRWRAERKVAGSYFSPKHLDTALKAVQEAEIGRLMYDLLEKPEEFQTSVKRSTASIGTIIIYGHRAVGWEDFWAYSVYITMERISKALEPGSYLPVEQFPFLKLIPDRWCASRKRAKDFYDEMTGIWNEARERVEQRRARGERRESLIDRLLDEKVKLDEPLTYPQFNNYLGGLQMGAADTTATATLTNILFLGKHPEVQQKAQVELDRVCGTARMPDWSDFKDLPYINCILKEGLRLRPIIPAGIPHGSKQDRWYNGMLIPADSTIFIPAYALNHDGNHYDSPLTYNPDRFLAQADKTAPELATSSKYDERDHYSYGAGRRMCVGIHLAERTQWRILAQMLWAFKIERDVGPDGELAELDTTFNNYEEGFLYAPKDCKVRFVPRSEKHVEVVRRTFGETEAFLRQWE</sequence>
<comment type="cofactor">
    <cofactor evidence="6">
        <name>heme</name>
        <dbReference type="ChEBI" id="CHEBI:30413"/>
    </cofactor>
</comment>
<evidence type="ECO:0000256" key="7">
    <source>
        <dbReference type="SAM" id="Phobius"/>
    </source>
</evidence>
<dbReference type="SUPFAM" id="SSF48264">
    <property type="entry name" value="Cytochrome P450"/>
    <property type="match status" value="1"/>
</dbReference>
<keyword evidence="7" id="KW-1133">Transmembrane helix</keyword>
<dbReference type="PRINTS" id="PR00463">
    <property type="entry name" value="EP450I"/>
</dbReference>
<keyword evidence="9" id="KW-1185">Reference proteome</keyword>
<keyword evidence="4 6" id="KW-0408">Iron</keyword>
<dbReference type="GO" id="GO:0016705">
    <property type="term" value="F:oxidoreductase activity, acting on paired donors, with incorporation or reduction of molecular oxygen"/>
    <property type="evidence" value="ECO:0007669"/>
    <property type="project" value="InterPro"/>
</dbReference>
<dbReference type="EMBL" id="WIGO01000027">
    <property type="protein sequence ID" value="KAF6837100.1"/>
    <property type="molecule type" value="Genomic_DNA"/>
</dbReference>
<evidence type="ECO:0000256" key="6">
    <source>
        <dbReference type="PIRSR" id="PIRSR602401-1"/>
    </source>
</evidence>
<evidence type="ECO:0000256" key="1">
    <source>
        <dbReference type="ARBA" id="ARBA00010617"/>
    </source>
</evidence>
<dbReference type="Proteomes" id="UP000654918">
    <property type="component" value="Unassembled WGS sequence"/>
</dbReference>
<evidence type="ECO:0000313" key="9">
    <source>
        <dbReference type="Proteomes" id="UP000654918"/>
    </source>
</evidence>
<keyword evidence="3" id="KW-0560">Oxidoreductase</keyword>
<dbReference type="InterPro" id="IPR001128">
    <property type="entry name" value="Cyt_P450"/>
</dbReference>
<gene>
    <name evidence="8" type="ORF">CPLU01_03212</name>
</gene>
<dbReference type="Gene3D" id="1.10.630.10">
    <property type="entry name" value="Cytochrome P450"/>
    <property type="match status" value="1"/>
</dbReference>
<keyword evidence="5" id="KW-0503">Monooxygenase</keyword>
<accession>A0A8H6KT72</accession>
<feature type="transmembrane region" description="Helical" evidence="7">
    <location>
        <begin position="12"/>
        <end position="30"/>
    </location>
</feature>
<reference evidence="8" key="1">
    <citation type="journal article" date="2020" name="Phytopathology">
        <title>Genome Sequence Resources of Colletotrichum truncatum, C. plurivorum, C. musicola, and C. sojae: Four Species Pathogenic to Soybean (Glycine max).</title>
        <authorList>
            <person name="Rogerio F."/>
            <person name="Boufleur T.R."/>
            <person name="Ciampi-Guillardi M."/>
            <person name="Sukno S.A."/>
            <person name="Thon M.R."/>
            <person name="Massola Junior N.S."/>
            <person name="Baroncelli R."/>
        </authorList>
    </citation>
    <scope>NUCLEOTIDE SEQUENCE</scope>
    <source>
        <strain evidence="8">LFN00145</strain>
    </source>
</reference>
<proteinExistence type="inferred from homology"/>
<dbReference type="InterPro" id="IPR036396">
    <property type="entry name" value="Cyt_P450_sf"/>
</dbReference>
<dbReference type="InterPro" id="IPR002401">
    <property type="entry name" value="Cyt_P450_E_grp-I"/>
</dbReference>
<protein>
    <submittedName>
        <fullName evidence="8">Cytochrome P450 2D18</fullName>
    </submittedName>
</protein>
<dbReference type="PANTHER" id="PTHR46300:SF2">
    <property type="entry name" value="CYTOCHROME P450 MONOOXYGENASE ALNH-RELATED"/>
    <property type="match status" value="1"/>
</dbReference>
<keyword evidence="2 6" id="KW-0479">Metal-binding</keyword>
<evidence type="ECO:0000256" key="5">
    <source>
        <dbReference type="ARBA" id="ARBA00023033"/>
    </source>
</evidence>
<feature type="binding site" description="axial binding residue" evidence="6">
    <location>
        <position position="452"/>
    </location>
    <ligand>
        <name>heme</name>
        <dbReference type="ChEBI" id="CHEBI:30413"/>
    </ligand>
    <ligandPart>
        <name>Fe</name>
        <dbReference type="ChEBI" id="CHEBI:18248"/>
    </ligandPart>
</feature>
<evidence type="ECO:0000256" key="2">
    <source>
        <dbReference type="ARBA" id="ARBA00022723"/>
    </source>
</evidence>